<dbReference type="Proteomes" id="UP000011135">
    <property type="component" value="Unassembled WGS sequence"/>
</dbReference>
<gene>
    <name evidence="1" type="ORF">C900_00719</name>
</gene>
<protein>
    <submittedName>
        <fullName evidence="1">Uncharacterized protein</fullName>
    </submittedName>
</protein>
<proteinExistence type="predicted"/>
<name>L8JIR0_9BACT</name>
<reference evidence="1 2" key="1">
    <citation type="submission" date="2012-12" db="EMBL/GenBank/DDBJ databases">
        <title>Genome assembly of Fulvivirga imtechensis AK7.</title>
        <authorList>
            <person name="Nupur N."/>
            <person name="Khatri I."/>
            <person name="Kumar R."/>
            <person name="Subramanian S."/>
            <person name="Pinnaka A."/>
        </authorList>
    </citation>
    <scope>NUCLEOTIDE SEQUENCE [LARGE SCALE GENOMIC DNA]</scope>
    <source>
        <strain evidence="1 2">AK7</strain>
    </source>
</reference>
<evidence type="ECO:0000313" key="1">
    <source>
        <dbReference type="EMBL" id="ELR68143.1"/>
    </source>
</evidence>
<evidence type="ECO:0000313" key="2">
    <source>
        <dbReference type="Proteomes" id="UP000011135"/>
    </source>
</evidence>
<organism evidence="1 2">
    <name type="scientific">Fulvivirga imtechensis AK7</name>
    <dbReference type="NCBI Taxonomy" id="1237149"/>
    <lineage>
        <taxon>Bacteria</taxon>
        <taxon>Pseudomonadati</taxon>
        <taxon>Bacteroidota</taxon>
        <taxon>Cytophagia</taxon>
        <taxon>Cytophagales</taxon>
        <taxon>Fulvivirgaceae</taxon>
        <taxon>Fulvivirga</taxon>
    </lineage>
</organism>
<dbReference type="AlphaFoldDB" id="L8JIR0"/>
<dbReference type="EMBL" id="AMZN01000139">
    <property type="protein sequence ID" value="ELR68143.1"/>
    <property type="molecule type" value="Genomic_DNA"/>
</dbReference>
<accession>L8JIR0</accession>
<comment type="caution">
    <text evidence="1">The sequence shown here is derived from an EMBL/GenBank/DDBJ whole genome shotgun (WGS) entry which is preliminary data.</text>
</comment>
<sequence>MNRGLKICHKNITLYGFRKAITHGGAFPGSGGTFRDKMGWSQKSPSHVILSR</sequence>
<keyword evidence="2" id="KW-1185">Reference proteome</keyword>